<evidence type="ECO:0000256" key="4">
    <source>
        <dbReference type="ARBA" id="ARBA00022989"/>
    </source>
</evidence>
<evidence type="ECO:0000256" key="2">
    <source>
        <dbReference type="ARBA" id="ARBA00009773"/>
    </source>
</evidence>
<feature type="transmembrane region" description="Helical" evidence="6">
    <location>
        <begin position="238"/>
        <end position="260"/>
    </location>
</feature>
<feature type="transmembrane region" description="Helical" evidence="6">
    <location>
        <begin position="15"/>
        <end position="33"/>
    </location>
</feature>
<dbReference type="InterPro" id="IPR002549">
    <property type="entry name" value="AI-2E-like"/>
</dbReference>
<evidence type="ECO:0000256" key="5">
    <source>
        <dbReference type="ARBA" id="ARBA00023136"/>
    </source>
</evidence>
<organism evidence="7 8">
    <name type="scientific">Stenotrophomonas cyclobalanopsidis</name>
    <dbReference type="NCBI Taxonomy" id="2771362"/>
    <lineage>
        <taxon>Bacteria</taxon>
        <taxon>Pseudomonadati</taxon>
        <taxon>Pseudomonadota</taxon>
        <taxon>Gammaproteobacteria</taxon>
        <taxon>Lysobacterales</taxon>
        <taxon>Lysobacteraceae</taxon>
        <taxon>Stenotrophomonas</taxon>
    </lineage>
</organism>
<dbReference type="EMBL" id="VYKI01000009">
    <property type="protein sequence ID" value="KAA8999125.1"/>
    <property type="molecule type" value="Genomic_DNA"/>
</dbReference>
<proteinExistence type="inferred from homology"/>
<dbReference type="PANTHER" id="PTHR21716">
    <property type="entry name" value="TRANSMEMBRANE PROTEIN"/>
    <property type="match status" value="1"/>
</dbReference>
<feature type="transmembrane region" description="Helical" evidence="6">
    <location>
        <begin position="208"/>
        <end position="231"/>
    </location>
</feature>
<keyword evidence="5 6" id="KW-0472">Membrane</keyword>
<feature type="transmembrane region" description="Helical" evidence="6">
    <location>
        <begin position="38"/>
        <end position="56"/>
    </location>
</feature>
<feature type="transmembrane region" description="Helical" evidence="6">
    <location>
        <begin position="68"/>
        <end position="89"/>
    </location>
</feature>
<keyword evidence="3 6" id="KW-0812">Transmembrane</keyword>
<keyword evidence="4 6" id="KW-1133">Transmembrane helix</keyword>
<dbReference type="Proteomes" id="UP000326367">
    <property type="component" value="Unassembled WGS sequence"/>
</dbReference>
<evidence type="ECO:0000256" key="6">
    <source>
        <dbReference type="SAM" id="Phobius"/>
    </source>
</evidence>
<protein>
    <submittedName>
        <fullName evidence="7">AI-2E family transporter</fullName>
    </submittedName>
</protein>
<comment type="similarity">
    <text evidence="2">Belongs to the autoinducer-2 exporter (AI-2E) (TC 2.A.86) family.</text>
</comment>
<feature type="transmembrane region" description="Helical" evidence="6">
    <location>
        <begin position="300"/>
        <end position="331"/>
    </location>
</feature>
<comment type="subcellular location">
    <subcellularLocation>
        <location evidence="1">Membrane</location>
        <topology evidence="1">Multi-pass membrane protein</topology>
    </subcellularLocation>
</comment>
<feature type="transmembrane region" description="Helical" evidence="6">
    <location>
        <begin position="266"/>
        <end position="288"/>
    </location>
</feature>
<evidence type="ECO:0000313" key="7">
    <source>
        <dbReference type="EMBL" id="KAA8999125.1"/>
    </source>
</evidence>
<evidence type="ECO:0000256" key="3">
    <source>
        <dbReference type="ARBA" id="ARBA00022692"/>
    </source>
</evidence>
<evidence type="ECO:0000256" key="1">
    <source>
        <dbReference type="ARBA" id="ARBA00004141"/>
    </source>
</evidence>
<keyword evidence="8" id="KW-1185">Reference proteome</keyword>
<accession>A0ABQ6T155</accession>
<feature type="transmembrane region" description="Helical" evidence="6">
    <location>
        <begin position="145"/>
        <end position="168"/>
    </location>
</feature>
<reference evidence="7 8" key="1">
    <citation type="journal article" date="2020" name="Antonie Van Leeuwenhoek">
        <title>Stenotrophomonas cyclobalanopsidis sp. nov., isolated from the leaf spot disease of Cyclobalanopsis patelliformis.</title>
        <authorList>
            <person name="Bian D.R."/>
            <person name="Xue H."/>
            <person name="Piao C.G."/>
            <person name="Li Y."/>
        </authorList>
    </citation>
    <scope>NUCLEOTIDE SEQUENCE [LARGE SCALE GENOMIC DNA]</scope>
    <source>
        <strain evidence="7 8">TPQG1-4</strain>
    </source>
</reference>
<comment type="caution">
    <text evidence="7">The sequence shown here is derived from an EMBL/GenBank/DDBJ whole genome shotgun (WGS) entry which is preliminary data.</text>
</comment>
<sequence length="361" mass="37659">MPVRSNVPTASLRSYTARVVVTLALVALGLLLWKLSQLVLLIFGAVVVAALLRTIVGVVRRYTPLSEGWALGLTVLLLVALFTAAMWLFGSQLGAQMATLRQTLPAAWENFQTWLADSPVGPTVHELTQNAQSSVSTMAARAGSLAMSATGGIADLFLVLIGGIYLAAQPDLYRTGLLKLLPTRQRPAVDDAFHASGNALKAWLGGQLLAMAVVGLLTGLGLWALGVPVAFGLGIITALLDFVPIVGPILAAVPAILLAFTVSPEIALATVALFVVVQQVEGHLLQPLIQQRAVDLPPALLLFSLFGIGALLGPAGILLAAPLTVVLFVLVKRLYVVETLGTPTPIPGESASSKAAETSQP</sequence>
<dbReference type="PANTHER" id="PTHR21716:SF62">
    <property type="entry name" value="TRANSPORT PROTEIN YDBI-RELATED"/>
    <property type="match status" value="1"/>
</dbReference>
<dbReference type="Pfam" id="PF01594">
    <property type="entry name" value="AI-2E_transport"/>
    <property type="match status" value="1"/>
</dbReference>
<evidence type="ECO:0000313" key="8">
    <source>
        <dbReference type="Proteomes" id="UP000326367"/>
    </source>
</evidence>
<name>A0ABQ6T155_9GAMM</name>
<gene>
    <name evidence="7" type="ORF">FJU31_09070</name>
</gene>